<feature type="binding site" evidence="15">
    <location>
        <position position="173"/>
    </location>
    <ligand>
        <name>NADP(+)</name>
        <dbReference type="ChEBI" id="CHEBI:58349"/>
    </ligand>
</feature>
<feature type="binding site" evidence="15">
    <location>
        <position position="199"/>
    </location>
    <ligand>
        <name>NADP(+)</name>
        <dbReference type="ChEBI" id="CHEBI:58349"/>
    </ligand>
</feature>
<comment type="pathway">
    <text evidence="2 13">Cofactor biosynthesis; riboflavin biosynthesis; 5-amino-6-(D-ribitylamino)uracil from GTP: step 2/4.</text>
</comment>
<dbReference type="Gene3D" id="3.40.140.10">
    <property type="entry name" value="Cytidine Deaminase, domain 2"/>
    <property type="match status" value="1"/>
</dbReference>
<evidence type="ECO:0000256" key="12">
    <source>
        <dbReference type="ARBA" id="ARBA00023268"/>
    </source>
</evidence>
<comment type="similarity">
    <text evidence="5 13">In the C-terminal section; belongs to the HTP reductase family.</text>
</comment>
<dbReference type="STRING" id="1266370.NITGR_910041"/>
<feature type="binding site" evidence="15">
    <location>
        <begin position="300"/>
        <end position="306"/>
    </location>
    <ligand>
        <name>NADP(+)</name>
        <dbReference type="ChEBI" id="CHEBI:58349"/>
    </ligand>
</feature>
<evidence type="ECO:0000313" key="19">
    <source>
        <dbReference type="Proteomes" id="UP000011704"/>
    </source>
</evidence>
<dbReference type="GO" id="GO:0008270">
    <property type="term" value="F:zinc ion binding"/>
    <property type="evidence" value="ECO:0007669"/>
    <property type="project" value="InterPro"/>
</dbReference>
<feature type="active site" description="Proton donor" evidence="14">
    <location>
        <position position="55"/>
    </location>
</feature>
<comment type="catalytic activity">
    <reaction evidence="13">
        <text>5-amino-6-(5-phospho-D-ribitylamino)uracil + NADP(+) = 5-amino-6-(5-phospho-D-ribosylamino)uracil + NADPH + H(+)</text>
        <dbReference type="Rhea" id="RHEA:17845"/>
        <dbReference type="ChEBI" id="CHEBI:15378"/>
        <dbReference type="ChEBI" id="CHEBI:57783"/>
        <dbReference type="ChEBI" id="CHEBI:58349"/>
        <dbReference type="ChEBI" id="CHEBI:58421"/>
        <dbReference type="ChEBI" id="CHEBI:58453"/>
        <dbReference type="EC" id="1.1.1.193"/>
    </reaction>
</comment>
<feature type="binding site" evidence="16">
    <location>
        <position position="87"/>
    </location>
    <ligand>
        <name>Zn(2+)</name>
        <dbReference type="ChEBI" id="CHEBI:29105"/>
        <note>catalytic</note>
    </ligand>
</feature>
<accession>M1Z3B3</accession>
<dbReference type="AlphaFoldDB" id="M1Z3B3"/>
<dbReference type="PROSITE" id="PS00903">
    <property type="entry name" value="CYT_DCMP_DEAMINASES_1"/>
    <property type="match status" value="1"/>
</dbReference>
<sequence>MDRETQQHWMRRALALAARAEGRTSPNPLVGAVIVRGDTVVGEGFHHCAGKPHAEIEALKKAGNRARGADMIVTLEPCCHQGRTPPCTEAVIAAGIRRVFVGMQDPNPLVKGKGSRRLKNAGIEVTTGILRKECERQNEVFVKYIRTGLPFVTLKAAVSLDGKIATNSGDSKWITGPEARKVVHQLRNRVDAIVAGSGTVLKDDPQLTTRLGKRAGRNPVRVVLDSQGLVPMKARVFENTDRDRVIYVTTRLAPVARLRKLEKAGVEVWTERAGREGVSLKRVMRRLAENGLTHVLIEGGSRLNAAALKARIVDKVLFFVAPLLIGGNGAVSVIGGPGIQKLKDAMHIQKPTLTPVGRDWMVEGYL</sequence>
<evidence type="ECO:0000256" key="1">
    <source>
        <dbReference type="ARBA" id="ARBA00002151"/>
    </source>
</evidence>
<dbReference type="FunCoup" id="M1Z3B3">
    <property type="interactions" value="449"/>
</dbReference>
<dbReference type="NCBIfam" id="TIGR00227">
    <property type="entry name" value="ribD_Cterm"/>
    <property type="match status" value="1"/>
</dbReference>
<keyword evidence="6 13" id="KW-0686">Riboflavin biosynthesis</keyword>
<evidence type="ECO:0000256" key="6">
    <source>
        <dbReference type="ARBA" id="ARBA00022619"/>
    </source>
</evidence>
<dbReference type="PANTHER" id="PTHR38011:SF7">
    <property type="entry name" value="2,5-DIAMINO-6-RIBOSYLAMINO-4(3H)-PYRIMIDINONE 5'-PHOSPHATE REDUCTASE"/>
    <property type="match status" value="1"/>
</dbReference>
<dbReference type="InterPro" id="IPR050765">
    <property type="entry name" value="Riboflavin_Biosynth_HTPR"/>
</dbReference>
<dbReference type="InterPro" id="IPR002734">
    <property type="entry name" value="RibDG_C"/>
</dbReference>
<organism evidence="18 19">
    <name type="scientific">Nitrospina gracilis (strain 3/211)</name>
    <dbReference type="NCBI Taxonomy" id="1266370"/>
    <lineage>
        <taxon>Bacteria</taxon>
        <taxon>Pseudomonadati</taxon>
        <taxon>Nitrospinota/Tectimicrobiota group</taxon>
        <taxon>Nitrospinota</taxon>
        <taxon>Nitrospinia</taxon>
        <taxon>Nitrospinales</taxon>
        <taxon>Nitrospinaceae</taxon>
        <taxon>Nitrospina</taxon>
    </lineage>
</organism>
<dbReference type="UniPathway" id="UPA00275">
    <property type="reaction ID" value="UER00401"/>
</dbReference>
<dbReference type="EC" id="1.1.1.193" evidence="13"/>
<feature type="domain" description="CMP/dCMP-type deaminase" evidence="17">
    <location>
        <begin position="4"/>
        <end position="126"/>
    </location>
</feature>
<feature type="binding site" evidence="16">
    <location>
        <position position="53"/>
    </location>
    <ligand>
        <name>Zn(2+)</name>
        <dbReference type="ChEBI" id="CHEBI:29105"/>
        <note>catalytic</note>
    </ligand>
</feature>
<comment type="catalytic activity">
    <reaction evidence="13">
        <text>2,5-diamino-6-hydroxy-4-(5-phosphoribosylamino)-pyrimidine + H2O + H(+) = 5-amino-6-(5-phospho-D-ribosylamino)uracil + NH4(+)</text>
        <dbReference type="Rhea" id="RHEA:21868"/>
        <dbReference type="ChEBI" id="CHEBI:15377"/>
        <dbReference type="ChEBI" id="CHEBI:15378"/>
        <dbReference type="ChEBI" id="CHEBI:28938"/>
        <dbReference type="ChEBI" id="CHEBI:58453"/>
        <dbReference type="ChEBI" id="CHEBI:58614"/>
        <dbReference type="EC" id="3.5.4.26"/>
    </reaction>
</comment>
<comment type="caution">
    <text evidence="18">The sequence shown here is derived from an EMBL/GenBank/DDBJ whole genome shotgun (WGS) entry which is preliminary data.</text>
</comment>
<dbReference type="RefSeq" id="WP_005011405.1">
    <property type="nucleotide sequence ID" value="NZ_HG422173.1"/>
</dbReference>
<keyword evidence="9 13" id="KW-0862">Zinc</keyword>
<evidence type="ECO:0000256" key="10">
    <source>
        <dbReference type="ARBA" id="ARBA00022857"/>
    </source>
</evidence>
<keyword evidence="7 13" id="KW-0479">Metal-binding</keyword>
<reference evidence="18 19" key="1">
    <citation type="journal article" date="2013" name="Front. Microbiol.">
        <title>The genome of Nitrospina gracilis illuminates the metabolism and evolution of the major marine nitrite oxidizer.</title>
        <authorList>
            <person name="Luecker S."/>
            <person name="Nowka B."/>
            <person name="Rattei T."/>
            <person name="Spieck E."/>
            <person name="and Daims H."/>
        </authorList>
    </citation>
    <scope>NUCLEOTIDE SEQUENCE [LARGE SCALE GENOMIC DNA]</scope>
    <source>
        <strain evidence="18 19">3/211</strain>
    </source>
</reference>
<dbReference type="InterPro" id="IPR002125">
    <property type="entry name" value="CMP_dCMP_dom"/>
</dbReference>
<protein>
    <recommendedName>
        <fullName evidence="13">Riboflavin biosynthesis protein RibD</fullName>
    </recommendedName>
    <domain>
        <recommendedName>
            <fullName evidence="13">Diaminohydroxyphosphoribosylaminopyrimidine deaminase</fullName>
            <shortName evidence="13">DRAP deaminase</shortName>
            <ecNumber evidence="13">3.5.4.26</ecNumber>
        </recommendedName>
        <alternativeName>
            <fullName evidence="13">Riboflavin-specific deaminase</fullName>
        </alternativeName>
    </domain>
    <domain>
        <recommendedName>
            <fullName evidence="13">5-amino-6-(5-phosphoribosylamino)uracil reductase</fullName>
            <ecNumber evidence="13">1.1.1.193</ecNumber>
        </recommendedName>
        <alternativeName>
            <fullName evidence="13">HTP reductase</fullName>
        </alternativeName>
    </domain>
</protein>
<dbReference type="HOGENOM" id="CLU_036590_1_2_0"/>
<feature type="binding site" evidence="15">
    <location>
        <position position="203"/>
    </location>
    <ligand>
        <name>substrate</name>
    </ligand>
</feature>
<feature type="binding site" evidence="15">
    <location>
        <position position="298"/>
    </location>
    <ligand>
        <name>substrate</name>
    </ligand>
</feature>
<dbReference type="Gene3D" id="3.40.430.10">
    <property type="entry name" value="Dihydrofolate Reductase, subunit A"/>
    <property type="match status" value="1"/>
</dbReference>
<dbReference type="GO" id="GO:0008703">
    <property type="term" value="F:5-amino-6-(5-phosphoribosylamino)uracil reductase activity"/>
    <property type="evidence" value="ECO:0007669"/>
    <property type="project" value="UniProtKB-EC"/>
</dbReference>
<name>M1Z3B3_NITG3</name>
<dbReference type="CDD" id="cd01284">
    <property type="entry name" value="Riboflavin_deaminase-reductase"/>
    <property type="match status" value="1"/>
</dbReference>
<dbReference type="InParanoid" id="M1Z3B3"/>
<gene>
    <name evidence="18" type="primary">ribD</name>
    <name evidence="18" type="ORF">NITGR_910041</name>
</gene>
<feature type="binding site" evidence="15">
    <location>
        <position position="157"/>
    </location>
    <ligand>
        <name>NADP(+)</name>
        <dbReference type="ChEBI" id="CHEBI:58349"/>
    </ligand>
</feature>
<dbReference type="PANTHER" id="PTHR38011">
    <property type="entry name" value="DIHYDROFOLATE REDUCTASE FAMILY PROTEIN (AFU_ORTHOLOGUE AFUA_8G06820)"/>
    <property type="match status" value="1"/>
</dbReference>
<evidence type="ECO:0000256" key="2">
    <source>
        <dbReference type="ARBA" id="ARBA00004882"/>
    </source>
</evidence>
<feature type="binding site" evidence="15">
    <location>
        <position position="226"/>
    </location>
    <ligand>
        <name>NADP(+)</name>
        <dbReference type="ChEBI" id="CHEBI:58349"/>
    </ligand>
</feature>
<comment type="similarity">
    <text evidence="4 13">In the N-terminal section; belongs to the cytidine and deoxycytidylate deaminase family.</text>
</comment>
<evidence type="ECO:0000256" key="15">
    <source>
        <dbReference type="PIRSR" id="PIRSR006769-2"/>
    </source>
</evidence>
<keyword evidence="19" id="KW-1185">Reference proteome</keyword>
<evidence type="ECO:0000256" key="7">
    <source>
        <dbReference type="ARBA" id="ARBA00022723"/>
    </source>
</evidence>
<dbReference type="NCBIfam" id="TIGR00326">
    <property type="entry name" value="eubact_ribD"/>
    <property type="match status" value="1"/>
</dbReference>
<comment type="pathway">
    <text evidence="3 13">Cofactor biosynthesis; riboflavin biosynthesis; 5-amino-6-(D-ribitylamino)uracil from GTP: step 3/4.</text>
</comment>
<feature type="binding site" evidence="15">
    <location>
        <position position="207"/>
    </location>
    <ligand>
        <name>substrate</name>
    </ligand>
</feature>
<proteinExistence type="inferred from homology"/>
<dbReference type="Pfam" id="PF00383">
    <property type="entry name" value="dCMP_cyt_deam_1"/>
    <property type="match status" value="1"/>
</dbReference>
<evidence type="ECO:0000256" key="13">
    <source>
        <dbReference type="PIRNR" id="PIRNR006769"/>
    </source>
</evidence>
<dbReference type="InterPro" id="IPR004794">
    <property type="entry name" value="Eubact_RibD"/>
</dbReference>
<dbReference type="InterPro" id="IPR024072">
    <property type="entry name" value="DHFR-like_dom_sf"/>
</dbReference>
<dbReference type="SUPFAM" id="SSF53927">
    <property type="entry name" value="Cytidine deaminase-like"/>
    <property type="match status" value="1"/>
</dbReference>
<dbReference type="EC" id="3.5.4.26" evidence="13"/>
<evidence type="ECO:0000256" key="9">
    <source>
        <dbReference type="ARBA" id="ARBA00022833"/>
    </source>
</evidence>
<dbReference type="OrthoDB" id="9800865at2"/>
<dbReference type="Pfam" id="PF01872">
    <property type="entry name" value="RibD_C"/>
    <property type="match status" value="1"/>
</dbReference>
<comment type="cofactor">
    <cofactor evidence="13 16">
        <name>Zn(2+)</name>
        <dbReference type="ChEBI" id="CHEBI:29105"/>
    </cofactor>
    <text evidence="13 16">Binds 1 zinc ion.</text>
</comment>
<feature type="binding site" evidence="15">
    <location>
        <position position="171"/>
    </location>
    <ligand>
        <name>substrate</name>
    </ligand>
</feature>
<comment type="function">
    <text evidence="1 13">Converts 2,5-diamino-6-(ribosylamino)-4(3h)-pyrimidinone 5'-phosphate into 5-amino-6-(ribosylamino)-2,4(1h,3h)-pyrimidinedione 5'-phosphate.</text>
</comment>
<evidence type="ECO:0000256" key="4">
    <source>
        <dbReference type="ARBA" id="ARBA00005259"/>
    </source>
</evidence>
<evidence type="ECO:0000256" key="16">
    <source>
        <dbReference type="PIRSR" id="PIRSR006769-3"/>
    </source>
</evidence>
<evidence type="ECO:0000256" key="8">
    <source>
        <dbReference type="ARBA" id="ARBA00022801"/>
    </source>
</evidence>
<dbReference type="GO" id="GO:0009231">
    <property type="term" value="P:riboflavin biosynthetic process"/>
    <property type="evidence" value="ECO:0007669"/>
    <property type="project" value="UniProtKB-UniPathway"/>
</dbReference>
<dbReference type="InterPro" id="IPR016193">
    <property type="entry name" value="Cytidine_deaminase-like"/>
</dbReference>
<dbReference type="SUPFAM" id="SSF53597">
    <property type="entry name" value="Dihydrofolate reductase-like"/>
    <property type="match status" value="1"/>
</dbReference>
<keyword evidence="11 13" id="KW-0560">Oxidoreductase</keyword>
<dbReference type="PROSITE" id="PS51747">
    <property type="entry name" value="CYT_DCMP_DEAMINASES_2"/>
    <property type="match status" value="1"/>
</dbReference>
<keyword evidence="12" id="KW-0511">Multifunctional enzyme</keyword>
<dbReference type="PIRSF" id="PIRSF006769">
    <property type="entry name" value="RibD"/>
    <property type="match status" value="1"/>
</dbReference>
<dbReference type="InterPro" id="IPR011549">
    <property type="entry name" value="RibD_C"/>
</dbReference>
<evidence type="ECO:0000256" key="14">
    <source>
        <dbReference type="PIRSR" id="PIRSR006769-1"/>
    </source>
</evidence>
<dbReference type="EMBL" id="CAQJ01000101">
    <property type="protein sequence ID" value="CCQ91992.1"/>
    <property type="molecule type" value="Genomic_DNA"/>
</dbReference>
<feature type="binding site" evidence="15">
    <location>
        <position position="187"/>
    </location>
    <ligand>
        <name>substrate</name>
    </ligand>
</feature>
<evidence type="ECO:0000256" key="5">
    <source>
        <dbReference type="ARBA" id="ARBA00007417"/>
    </source>
</evidence>
<keyword evidence="10 13" id="KW-0521">NADP</keyword>
<dbReference type="GO" id="GO:0008835">
    <property type="term" value="F:diaminohydroxyphosphoribosylaminopyrimidine deaminase activity"/>
    <property type="evidence" value="ECO:0007669"/>
    <property type="project" value="UniProtKB-EC"/>
</dbReference>
<evidence type="ECO:0000259" key="17">
    <source>
        <dbReference type="PROSITE" id="PS51747"/>
    </source>
</evidence>
<evidence type="ECO:0000256" key="3">
    <source>
        <dbReference type="ARBA" id="ARBA00004910"/>
    </source>
</evidence>
<dbReference type="InterPro" id="IPR016192">
    <property type="entry name" value="APOBEC/CMP_deaminase_Zn-bd"/>
</dbReference>
<dbReference type="Proteomes" id="UP000011704">
    <property type="component" value="Unassembled WGS sequence"/>
</dbReference>
<feature type="binding site" evidence="16">
    <location>
        <position position="78"/>
    </location>
    <ligand>
        <name>Zn(2+)</name>
        <dbReference type="ChEBI" id="CHEBI:29105"/>
        <note>catalytic</note>
    </ligand>
</feature>
<keyword evidence="8 13" id="KW-0378">Hydrolase</keyword>
<evidence type="ECO:0000313" key="18">
    <source>
        <dbReference type="EMBL" id="CCQ91992.1"/>
    </source>
</evidence>
<dbReference type="FunFam" id="3.40.140.10:FF:000025">
    <property type="entry name" value="Riboflavin biosynthesis protein RibD"/>
    <property type="match status" value="1"/>
</dbReference>
<dbReference type="GO" id="GO:0050661">
    <property type="term" value="F:NADP binding"/>
    <property type="evidence" value="ECO:0007669"/>
    <property type="project" value="InterPro"/>
</dbReference>
<evidence type="ECO:0000256" key="11">
    <source>
        <dbReference type="ARBA" id="ARBA00023002"/>
    </source>
</evidence>
<feature type="binding site" evidence="15">
    <location>
        <position position="210"/>
    </location>
    <ligand>
        <name>substrate</name>
    </ligand>
</feature>